<feature type="compositionally biased region" description="Polar residues" evidence="1">
    <location>
        <begin position="22"/>
        <end position="31"/>
    </location>
</feature>
<organism evidence="2 3">
    <name type="scientific">Aureobasidium melanogenum</name>
    <name type="common">Aureobasidium pullulans var. melanogenum</name>
    <dbReference type="NCBI Taxonomy" id="46634"/>
    <lineage>
        <taxon>Eukaryota</taxon>
        <taxon>Fungi</taxon>
        <taxon>Dikarya</taxon>
        <taxon>Ascomycota</taxon>
        <taxon>Pezizomycotina</taxon>
        <taxon>Dothideomycetes</taxon>
        <taxon>Dothideomycetidae</taxon>
        <taxon>Dothideales</taxon>
        <taxon>Saccotheciaceae</taxon>
        <taxon>Aureobasidium</taxon>
    </lineage>
</organism>
<feature type="compositionally biased region" description="Basic and acidic residues" evidence="1">
    <location>
        <begin position="313"/>
        <end position="332"/>
    </location>
</feature>
<dbReference type="EMBL" id="JAHFXF010000187">
    <property type="protein sequence ID" value="KAG9693653.1"/>
    <property type="molecule type" value="Genomic_DNA"/>
</dbReference>
<dbReference type="Proteomes" id="UP000779574">
    <property type="component" value="Unassembled WGS sequence"/>
</dbReference>
<reference evidence="2" key="2">
    <citation type="submission" date="2021-08" db="EMBL/GenBank/DDBJ databases">
        <authorList>
            <person name="Gostincar C."/>
            <person name="Sun X."/>
            <person name="Song Z."/>
            <person name="Gunde-Cimerman N."/>
        </authorList>
    </citation>
    <scope>NUCLEOTIDE SEQUENCE</scope>
    <source>
        <strain evidence="2">EXF-9911</strain>
    </source>
</reference>
<feature type="compositionally biased region" description="Polar residues" evidence="1">
    <location>
        <begin position="240"/>
        <end position="251"/>
    </location>
</feature>
<accession>A0A9P8EN05</accession>
<feature type="non-terminal residue" evidence="2">
    <location>
        <position position="394"/>
    </location>
</feature>
<feature type="compositionally biased region" description="Acidic residues" evidence="1">
    <location>
        <begin position="382"/>
        <end position="394"/>
    </location>
</feature>
<evidence type="ECO:0000313" key="2">
    <source>
        <dbReference type="EMBL" id="KAG9693653.1"/>
    </source>
</evidence>
<dbReference type="AlphaFoldDB" id="A0A9P8EN05"/>
<feature type="compositionally biased region" description="Acidic residues" evidence="1">
    <location>
        <begin position="293"/>
        <end position="302"/>
    </location>
</feature>
<feature type="compositionally biased region" description="Pro residues" evidence="1">
    <location>
        <begin position="36"/>
        <end position="45"/>
    </location>
</feature>
<feature type="compositionally biased region" description="Basic residues" evidence="1">
    <location>
        <begin position="274"/>
        <end position="286"/>
    </location>
</feature>
<proteinExistence type="predicted"/>
<comment type="caution">
    <text evidence="2">The sequence shown here is derived from an EMBL/GenBank/DDBJ whole genome shotgun (WGS) entry which is preliminary data.</text>
</comment>
<feature type="region of interest" description="Disordered" evidence="1">
    <location>
        <begin position="1"/>
        <end position="61"/>
    </location>
</feature>
<feature type="compositionally biased region" description="Polar residues" evidence="1">
    <location>
        <begin position="258"/>
        <end position="272"/>
    </location>
</feature>
<protein>
    <submittedName>
        <fullName evidence="2">Uncharacterized protein</fullName>
    </submittedName>
</protein>
<name>A0A9P8EN05_AURME</name>
<feature type="compositionally biased region" description="Basic and acidic residues" evidence="1">
    <location>
        <begin position="163"/>
        <end position="175"/>
    </location>
</feature>
<feature type="compositionally biased region" description="Low complexity" evidence="1">
    <location>
        <begin position="178"/>
        <end position="189"/>
    </location>
</feature>
<sequence length="394" mass="41997">MANNKRSMLTPPDTERTKRTKNSNSFLSQAESIAPPRQPPFPKPQNPSLVTDDTFPDLGVITEAPPKRALPFAYPHKRGESGLEKRFEAAMAKAVSSQAEFIKAKESVSAALAIDGGQGHSPEYVAAFEQIVERLYQTSSLAAAASKELAIFVNKGDRFDIHGIYRRSGPEDPPRRPAPTQQPTLPTPAVVAAESEHDGRVSPIQELEPELNAPIKTKARKTDGGATTTKASKNDGIAITKTTRAGNSATVASIKDGPSSSTPQDGSASALSKKTVKLTKAPHHTSRFSEQQVIEDSEEELDNGNGTRSKNAAQDRHNKLEALEDTDHHDAVDQTVVQSHVNTEDHHSAADVHASPAVDVHASPAADIHAISAADGQASSAVDEDGDATTDEEL</sequence>
<gene>
    <name evidence="2" type="ORF">KCU76_g5811</name>
</gene>
<reference evidence="2" key="1">
    <citation type="journal article" date="2021" name="J Fungi (Basel)">
        <title>Virulence traits and population genomics of the black yeast Aureobasidium melanogenum.</title>
        <authorList>
            <person name="Cernosa A."/>
            <person name="Sun X."/>
            <person name="Gostincar C."/>
            <person name="Fang C."/>
            <person name="Gunde-Cimerman N."/>
            <person name="Song Z."/>
        </authorList>
    </citation>
    <scope>NUCLEOTIDE SEQUENCE</scope>
    <source>
        <strain evidence="2">EXF-9911</strain>
    </source>
</reference>
<feature type="region of interest" description="Disordered" evidence="1">
    <location>
        <begin position="163"/>
        <end position="394"/>
    </location>
</feature>
<evidence type="ECO:0000256" key="1">
    <source>
        <dbReference type="SAM" id="MobiDB-lite"/>
    </source>
</evidence>
<evidence type="ECO:0000313" key="3">
    <source>
        <dbReference type="Proteomes" id="UP000779574"/>
    </source>
</evidence>